<name>A0ABZ2LVI9_9BACT</name>
<protein>
    <submittedName>
        <fullName evidence="2">Uncharacterized protein</fullName>
    </submittedName>
</protein>
<dbReference type="EMBL" id="CP089984">
    <property type="protein sequence ID" value="WXB13801.1"/>
    <property type="molecule type" value="Genomic_DNA"/>
</dbReference>
<proteinExistence type="predicted"/>
<dbReference type="Proteomes" id="UP001370348">
    <property type="component" value="Chromosome"/>
</dbReference>
<organism evidence="2 3">
    <name type="scientific">Pendulispora albinea</name>
    <dbReference type="NCBI Taxonomy" id="2741071"/>
    <lineage>
        <taxon>Bacteria</taxon>
        <taxon>Pseudomonadati</taxon>
        <taxon>Myxococcota</taxon>
        <taxon>Myxococcia</taxon>
        <taxon>Myxococcales</taxon>
        <taxon>Sorangiineae</taxon>
        <taxon>Pendulisporaceae</taxon>
        <taxon>Pendulispora</taxon>
    </lineage>
</organism>
<evidence type="ECO:0000313" key="2">
    <source>
        <dbReference type="EMBL" id="WXB13801.1"/>
    </source>
</evidence>
<dbReference type="RefSeq" id="WP_394823417.1">
    <property type="nucleotide sequence ID" value="NZ_CP089984.1"/>
</dbReference>
<keyword evidence="3" id="KW-1185">Reference proteome</keyword>
<accession>A0ABZ2LVI9</accession>
<reference evidence="2 3" key="1">
    <citation type="submission" date="2021-12" db="EMBL/GenBank/DDBJ databases">
        <title>Discovery of the Pendulisporaceae a myxobacterial family with distinct sporulation behavior and unique specialized metabolism.</title>
        <authorList>
            <person name="Garcia R."/>
            <person name="Popoff A."/>
            <person name="Bader C.D."/>
            <person name="Loehr J."/>
            <person name="Walesch S."/>
            <person name="Walt C."/>
            <person name="Boldt J."/>
            <person name="Bunk B."/>
            <person name="Haeckl F.J.F.P.J."/>
            <person name="Gunesch A.P."/>
            <person name="Birkelbach J."/>
            <person name="Nuebel U."/>
            <person name="Pietschmann T."/>
            <person name="Bach T."/>
            <person name="Mueller R."/>
        </authorList>
    </citation>
    <scope>NUCLEOTIDE SEQUENCE [LARGE SCALE GENOMIC DNA]</scope>
    <source>
        <strain evidence="2 3">MSr11954</strain>
    </source>
</reference>
<gene>
    <name evidence="2" type="ORF">LZC94_38955</name>
</gene>
<evidence type="ECO:0000313" key="3">
    <source>
        <dbReference type="Proteomes" id="UP001370348"/>
    </source>
</evidence>
<feature type="region of interest" description="Disordered" evidence="1">
    <location>
        <begin position="407"/>
        <end position="426"/>
    </location>
</feature>
<sequence length="892" mass="95617">MPRTPRTLRQAALLRLTGRLGAVTAFAALLVAALGQSPAEHDPKALAAMLGDAIPGAESTRRGVVDPHDVRWEPSNGILADYLLGRWALFLGSASTGAPRDVYRARVRLTPEGRPLAVRTPYALTSTPLGDDHALVVHGQRAAFATLAYGQEQSISVLDLAKDGARAPAGWTDRAMMFLTNLQQTGSGDGVGRIDVTLDPPARAIGLAIDERHLRIDRLQGEATEHASLDLARGEVETPTPALRAEAVPHLPKRFVFWAVDTVRAIPWIGPAPIAWLEDKVFAVRDAAKQVAFKLHGASDKSDVLAEGAAVKPAHVLDTSKAGGGDTDWPPADMPSIWKTPEPGEGVWQVPKLPWMKKAAQAERAEGTSAPVPFVRAFVRPDEQRPYASVLLVAMDMRQLDLQMEAGTEDPKPLTGGHGPGRIPRDPAISTRVVAAFNGAFKTEHGSYGMMVRKRVLLPPQPGAATVVVLSDGRTGMGTWGNTTEVTGIHGVADADIESFRQNLDPLLDRGEINPTKRALWGYTLPGNGTQTERSGICITEAGHLIYAWGGDVSATVLAKGMKMAGCIYGMHLDMNPHHTGFLFTRIEDLKAHKFRSEILSSEMEISQDRYIDYAAKDFFYVLQRDPTPPAVEGSAVAWRPNDGTQPAPSWLAAIWETKVEAKGAQVELVDIEARRARFRIRAGNKEPDSKTGTSPLTELEPDDAERVLFALSLGSSLEKHPRGLATGGKTVLPVRGESDSALLVASSEGQLSIVKASEAGPLGTNVDMAELPLVLDEGTVLPSAAGHHAAHAARAVLGMTPEGRVLVAKGTFANDLPLADALRRAGCTRAVSLDRGAHDQPLFDRAGTSSPPRARYETSVLYGMGRPLKPRGFRFDALSAVADRTTSARTP</sequence>
<evidence type="ECO:0000256" key="1">
    <source>
        <dbReference type="SAM" id="MobiDB-lite"/>
    </source>
</evidence>